<dbReference type="InterPro" id="IPR003131">
    <property type="entry name" value="T1-type_BTB"/>
</dbReference>
<proteinExistence type="predicted"/>
<accession>A0ABR2Z0D2</accession>
<gene>
    <name evidence="3" type="ORF">WJX75_003634</name>
</gene>
<dbReference type="SUPFAM" id="SSF54695">
    <property type="entry name" value="POZ domain"/>
    <property type="match status" value="1"/>
</dbReference>
<dbReference type="CDD" id="cd18316">
    <property type="entry name" value="BTB_POZ_KCTD-like"/>
    <property type="match status" value="1"/>
</dbReference>
<dbReference type="SMART" id="SM00225">
    <property type="entry name" value="BTB"/>
    <property type="match status" value="1"/>
</dbReference>
<name>A0ABR2Z0D2_9CHLO</name>
<sequence length="271" mass="31031">MAMAMDAIVNLNVGGKKFTSSRDTICKDSLSMLARMFDANWAGKNRTDDKGRVFIDRDPEHFGLILNFLRDGVCVLPVSPEARRQLLQEADFYQLESLRAFIMHEDRKQLQTAHQLRNCIAQRLETDEDVKAIQQISFQGSEHVEQYDAKHESSLVYEGGTLSYDPGVYGGNFQDRYHIKTLKVYEHHCIDSLPGRVRRLRDAAVYMVNNTDAVQWALEFYGFRNVDFKVHSTQQTKQSLDVSPADEELVELFKTPSPTLCNIRFSISLSI</sequence>
<feature type="domain" description="BTB" evidence="2">
    <location>
        <begin position="7"/>
        <end position="110"/>
    </location>
</feature>
<dbReference type="InterPro" id="IPR011333">
    <property type="entry name" value="SKP1/BTB/POZ_sf"/>
</dbReference>
<dbReference type="PANTHER" id="PTHR11145:SF8">
    <property type="entry name" value="RE57120P"/>
    <property type="match status" value="1"/>
</dbReference>
<dbReference type="EMBL" id="JALJOT010000002">
    <property type="protein sequence ID" value="KAK9917372.1"/>
    <property type="molecule type" value="Genomic_DNA"/>
</dbReference>
<evidence type="ECO:0000259" key="2">
    <source>
        <dbReference type="SMART" id="SM00225"/>
    </source>
</evidence>
<evidence type="ECO:0000256" key="1">
    <source>
        <dbReference type="ARBA" id="ARBA00004906"/>
    </source>
</evidence>
<dbReference type="InterPro" id="IPR045068">
    <property type="entry name" value="BACURD1-3"/>
</dbReference>
<dbReference type="Gene3D" id="3.30.710.10">
    <property type="entry name" value="Potassium Channel Kv1.1, Chain A"/>
    <property type="match status" value="1"/>
</dbReference>
<comment type="pathway">
    <text evidence="1">Protein modification; protein ubiquitination.</text>
</comment>
<reference evidence="3 4" key="1">
    <citation type="journal article" date="2024" name="Nat. Commun.">
        <title>Phylogenomics reveals the evolutionary origins of lichenization in chlorophyte algae.</title>
        <authorList>
            <person name="Puginier C."/>
            <person name="Libourel C."/>
            <person name="Otte J."/>
            <person name="Skaloud P."/>
            <person name="Haon M."/>
            <person name="Grisel S."/>
            <person name="Petersen M."/>
            <person name="Berrin J.G."/>
            <person name="Delaux P.M."/>
            <person name="Dal Grande F."/>
            <person name="Keller J."/>
        </authorList>
    </citation>
    <scope>NUCLEOTIDE SEQUENCE [LARGE SCALE GENOMIC DNA]</scope>
    <source>
        <strain evidence="3 4">SAG 216-7</strain>
    </source>
</reference>
<dbReference type="Pfam" id="PF02214">
    <property type="entry name" value="BTB_2"/>
    <property type="match status" value="1"/>
</dbReference>
<dbReference type="InterPro" id="IPR000210">
    <property type="entry name" value="BTB/POZ_dom"/>
</dbReference>
<comment type="caution">
    <text evidence="3">The sequence shown here is derived from an EMBL/GenBank/DDBJ whole genome shotgun (WGS) entry which is preliminary data.</text>
</comment>
<organism evidence="3 4">
    <name type="scientific">Coccomyxa subellipsoidea</name>
    <dbReference type="NCBI Taxonomy" id="248742"/>
    <lineage>
        <taxon>Eukaryota</taxon>
        <taxon>Viridiplantae</taxon>
        <taxon>Chlorophyta</taxon>
        <taxon>core chlorophytes</taxon>
        <taxon>Trebouxiophyceae</taxon>
        <taxon>Trebouxiophyceae incertae sedis</taxon>
        <taxon>Coccomyxaceae</taxon>
        <taxon>Coccomyxa</taxon>
    </lineage>
</organism>
<evidence type="ECO:0000313" key="3">
    <source>
        <dbReference type="EMBL" id="KAK9917372.1"/>
    </source>
</evidence>
<evidence type="ECO:0000313" key="4">
    <source>
        <dbReference type="Proteomes" id="UP001491310"/>
    </source>
</evidence>
<protein>
    <recommendedName>
        <fullName evidence="2">BTB domain-containing protein</fullName>
    </recommendedName>
</protein>
<keyword evidence="4" id="KW-1185">Reference proteome</keyword>
<dbReference type="PANTHER" id="PTHR11145">
    <property type="entry name" value="BTB/POZ DOMAIN-CONTAINING ADAPTER FOR CUL3-MEDIATED RHOA DEGRADATION PROTEIN FAMILY MEMBER"/>
    <property type="match status" value="1"/>
</dbReference>
<dbReference type="Proteomes" id="UP001491310">
    <property type="component" value="Unassembled WGS sequence"/>
</dbReference>